<comment type="caution">
    <text evidence="1">The sequence shown here is derived from an EMBL/GenBank/DDBJ whole genome shotgun (WGS) entry which is preliminary data.</text>
</comment>
<dbReference type="Proteomes" id="UP000077381">
    <property type="component" value="Unassembled WGS sequence"/>
</dbReference>
<dbReference type="AlphaFoldDB" id="A0A177HEI4"/>
<proteinExistence type="predicted"/>
<protein>
    <submittedName>
        <fullName evidence="1">Uncharacterized protein</fullName>
    </submittedName>
</protein>
<dbReference type="PATRIC" id="fig|1716141.3.peg.7649"/>
<reference evidence="1 2" key="1">
    <citation type="submission" date="2015-12" db="EMBL/GenBank/DDBJ databases">
        <title>Genome sequence of Streptomyces sp. G25.</title>
        <authorList>
            <person name="Poehlein A."/>
            <person name="Roettig A."/>
            <person name="Hiessl S."/>
            <person name="Hauschild P."/>
            <person name="Schauer J."/>
            <person name="Madkour M.H."/>
            <person name="Al-Ansari A.M."/>
            <person name="Almakishah N.H."/>
            <person name="Steinbuechel A."/>
            <person name="Daniel R."/>
        </authorList>
    </citation>
    <scope>NUCLEOTIDE SEQUENCE [LARGE SCALE GENOMIC DNA]</scope>
    <source>
        <strain evidence="2">G25(2015)</strain>
    </source>
</reference>
<dbReference type="EMBL" id="LOHS01000200">
    <property type="protein sequence ID" value="OAH09365.1"/>
    <property type="molecule type" value="Genomic_DNA"/>
</dbReference>
<dbReference type="STRING" id="1716141.STSP_72170"/>
<evidence type="ECO:0000313" key="1">
    <source>
        <dbReference type="EMBL" id="OAH09365.1"/>
    </source>
</evidence>
<organism evidence="1 2">
    <name type="scientific">Streptomyces jeddahensis</name>
    <dbReference type="NCBI Taxonomy" id="1716141"/>
    <lineage>
        <taxon>Bacteria</taxon>
        <taxon>Bacillati</taxon>
        <taxon>Actinomycetota</taxon>
        <taxon>Actinomycetes</taxon>
        <taxon>Kitasatosporales</taxon>
        <taxon>Streptomycetaceae</taxon>
        <taxon>Streptomyces</taxon>
    </lineage>
</organism>
<evidence type="ECO:0000313" key="2">
    <source>
        <dbReference type="Proteomes" id="UP000077381"/>
    </source>
</evidence>
<name>A0A177HEI4_9ACTN</name>
<keyword evidence="2" id="KW-1185">Reference proteome</keyword>
<accession>A0A177HEI4</accession>
<sequence>MVHAHGRVRGRTYVPFETTDLDSGKWIPSKSYQLPPEAKHGSVLPLTQAEYDRLLSAYGGQESDS</sequence>
<gene>
    <name evidence="1" type="ORF">STSP_72170</name>
</gene>